<evidence type="ECO:0000313" key="4">
    <source>
        <dbReference type="Proteomes" id="UP001459277"/>
    </source>
</evidence>
<dbReference type="EMBL" id="JAZDWU010000003">
    <property type="protein sequence ID" value="KAL0007865.1"/>
    <property type="molecule type" value="Genomic_DNA"/>
</dbReference>
<proteinExistence type="predicted"/>
<dbReference type="InterPro" id="IPR018289">
    <property type="entry name" value="MULE_transposase_dom"/>
</dbReference>
<dbReference type="Pfam" id="PF10551">
    <property type="entry name" value="MULE"/>
    <property type="match status" value="1"/>
</dbReference>
<accession>A0AAW2DF18</accession>
<dbReference type="Proteomes" id="UP001459277">
    <property type="component" value="Unassembled WGS sequence"/>
</dbReference>
<name>A0AAW2DF18_9ROSI</name>
<dbReference type="AlphaFoldDB" id="A0AAW2DF18"/>
<evidence type="ECO:0000313" key="3">
    <source>
        <dbReference type="EMBL" id="KAL0007865.1"/>
    </source>
</evidence>
<reference evidence="3 4" key="1">
    <citation type="submission" date="2024-01" db="EMBL/GenBank/DDBJ databases">
        <title>A telomere-to-telomere, gap-free genome of sweet tea (Lithocarpus litseifolius).</title>
        <authorList>
            <person name="Zhou J."/>
        </authorList>
    </citation>
    <scope>NUCLEOTIDE SEQUENCE [LARGE SCALE GENOMIC DNA]</scope>
    <source>
        <strain evidence="3">Zhou-2022a</strain>
        <tissue evidence="3">Leaf</tissue>
    </source>
</reference>
<comment type="caution">
    <text evidence="3">The sequence shown here is derived from an EMBL/GenBank/DDBJ whole genome shotgun (WGS) entry which is preliminary data.</text>
</comment>
<feature type="region of interest" description="Disordered" evidence="1">
    <location>
        <begin position="238"/>
        <end position="280"/>
    </location>
</feature>
<organism evidence="3 4">
    <name type="scientific">Lithocarpus litseifolius</name>
    <dbReference type="NCBI Taxonomy" id="425828"/>
    <lineage>
        <taxon>Eukaryota</taxon>
        <taxon>Viridiplantae</taxon>
        <taxon>Streptophyta</taxon>
        <taxon>Embryophyta</taxon>
        <taxon>Tracheophyta</taxon>
        <taxon>Spermatophyta</taxon>
        <taxon>Magnoliopsida</taxon>
        <taxon>eudicotyledons</taxon>
        <taxon>Gunneridae</taxon>
        <taxon>Pentapetalae</taxon>
        <taxon>rosids</taxon>
        <taxon>fabids</taxon>
        <taxon>Fagales</taxon>
        <taxon>Fagaceae</taxon>
        <taxon>Lithocarpus</taxon>
    </lineage>
</organism>
<protein>
    <recommendedName>
        <fullName evidence="2">MULE transposase domain-containing protein</fullName>
    </recommendedName>
</protein>
<feature type="domain" description="MULE transposase" evidence="2">
    <location>
        <begin position="461"/>
        <end position="534"/>
    </location>
</feature>
<keyword evidence="4" id="KW-1185">Reference proteome</keyword>
<evidence type="ECO:0000256" key="1">
    <source>
        <dbReference type="SAM" id="MobiDB-lite"/>
    </source>
</evidence>
<sequence length="552" mass="63249">MMVDTQIRNLKILILKGEEKMATKIRFDFIIHHSGNFEWNPGLEYVGEQGLRLITSDDDVTYMCELHAEWPTNEIILYVELEVAPIAVEEPVVEPDQPIAADQPWEMNNEDDDNDCEEVTNIVSVRSSVVNQNDVSKELVEGLRDGSVGGAVDDNAGGRQPVSCGEVHVDDNATYGQTVDSEDVYVNEPDWLDEGYEGPDYPDDIFSAQNNEVPNMREHQRDTENVNEREHFKELVTDNRKRRKAAASDQAVDDNDWAEKSLDDDDTKSINSSEDEDERVRCSELNKKTGMSNPQLCNSMKFPNGKVFRVPLREYAVKKPVDIKVKLKKKTKVSVHCKYVCGWKVTSTYVGRKYLDDFNKNPDWAISGVKHRVMQDVFMDLSINQVYRAKRKAIEFILSDERLQYGKLRDYVKMIKVTNVGSKVILQTEIIEPNTQPKFKRIYVRYNAQKVGFLVGCKPLVGLDGCHLKGKFGGHILSTTVRDGNDNIFPIALGVVEQENKDSWVWFLQIFVDDIERLDELNLVFISNRQKVIQFTCFLRLLVVLNHYIFAF</sequence>
<dbReference type="PANTHER" id="PTHR31973">
    <property type="entry name" value="POLYPROTEIN, PUTATIVE-RELATED"/>
    <property type="match status" value="1"/>
</dbReference>
<dbReference type="PANTHER" id="PTHR31973:SF187">
    <property type="entry name" value="MUTATOR TRANSPOSASE MUDRA PROTEIN"/>
    <property type="match status" value="1"/>
</dbReference>
<gene>
    <name evidence="3" type="ORF">SO802_009367</name>
</gene>
<feature type="compositionally biased region" description="Acidic residues" evidence="1">
    <location>
        <begin position="251"/>
        <end position="266"/>
    </location>
</feature>
<evidence type="ECO:0000259" key="2">
    <source>
        <dbReference type="Pfam" id="PF10551"/>
    </source>
</evidence>